<dbReference type="STRING" id="1121131.SAMN02745229_01526"/>
<comment type="similarity">
    <text evidence="1">Belongs to the 'GDSL' lipolytic enzyme family.</text>
</comment>
<dbReference type="GeneID" id="89508678"/>
<accession>A0A1M5YIC0</accession>
<dbReference type="InterPro" id="IPR001119">
    <property type="entry name" value="SLH_dom"/>
</dbReference>
<sequence>MLIASYSFGSGENKISDTSFYDKSKGYGFVDLRTPIGNTASERSLYAGGWNLRKSFKTPWDDIVTATDDGLFTNHRREVIIFKAAVPSFGTYKINFTVTADVGDIRDMRIFAGRRNLIASGIHIHEGGTYSRTFYVNVTPYIPALTSVPCMEKAIYISICGHNAGISHIDIEQDSAPVLYVAGDSTLTDQNAPCPYYPYGSGGGWAQIFAQFFDSISVCNYAHSGLTTNCFRDDGHWDILAKYIRKGDIFMLQFGHNDQKRRNLTAFGGYINNLRWYVKKIREFGAYPVICSPISRIPFTDEETGKKCSLLKTHALAAMQAAEELNVPFIDLHTLTFNKWTELGDKAYDYFTDMTHTNDYGASLIATMVADEIRSKKIEPLCNFINPDDPVPFTPDMDIKELPKEPEEASIFDINIPYVDIEGTPQYEMITKAFKGGLLDPCIMFLHPDQTMARAQVLMVLFKALRIEGRRPYHGRYIDIGRYEWDSSYVETCIQENLIDEMTTPDDLFRPDDPLTYAEFASLCERGMEKEVLKRPDLGLSECLRKAIADGIISSEAVYIEPSDFDTEKITDGGCAITRGEIYAGLYRVMEIMNNVGSKLPSDTEMHPVG</sequence>
<protein>
    <submittedName>
        <fullName evidence="5">Lysophospholipase L1</fullName>
    </submittedName>
</protein>
<dbReference type="Pfam" id="PF13472">
    <property type="entry name" value="Lipase_GDSL_2"/>
    <property type="match status" value="1"/>
</dbReference>
<dbReference type="PANTHER" id="PTHR43695:SF1">
    <property type="entry name" value="RHAMNOGALACTURONAN ACETYLESTERASE"/>
    <property type="match status" value="1"/>
</dbReference>
<dbReference type="InterPro" id="IPR008979">
    <property type="entry name" value="Galactose-bd-like_sf"/>
</dbReference>
<dbReference type="AlphaFoldDB" id="A0A1M5YIC0"/>
<evidence type="ECO:0000256" key="2">
    <source>
        <dbReference type="ARBA" id="ARBA00022737"/>
    </source>
</evidence>
<keyword evidence="3" id="KW-0378">Hydrolase</keyword>
<evidence type="ECO:0000313" key="6">
    <source>
        <dbReference type="Proteomes" id="UP000184278"/>
    </source>
</evidence>
<dbReference type="InterPro" id="IPR036514">
    <property type="entry name" value="SGNH_hydro_sf"/>
</dbReference>
<reference evidence="6" key="1">
    <citation type="submission" date="2016-11" db="EMBL/GenBank/DDBJ databases">
        <authorList>
            <person name="Varghese N."/>
            <person name="Submissions S."/>
        </authorList>
    </citation>
    <scope>NUCLEOTIDE SEQUENCE [LARGE SCALE GENOMIC DNA]</scope>
    <source>
        <strain evidence="6">DSM 3071</strain>
    </source>
</reference>
<dbReference type="GO" id="GO:0016787">
    <property type="term" value="F:hydrolase activity"/>
    <property type="evidence" value="ECO:0007669"/>
    <property type="project" value="UniProtKB-KW"/>
</dbReference>
<dbReference type="OrthoDB" id="9807041at2"/>
<evidence type="ECO:0000259" key="4">
    <source>
        <dbReference type="PROSITE" id="PS51272"/>
    </source>
</evidence>
<dbReference type="CDD" id="cd01821">
    <property type="entry name" value="Rhamnogalacturan_acetylesterase_like"/>
    <property type="match status" value="1"/>
</dbReference>
<dbReference type="SUPFAM" id="SSF49785">
    <property type="entry name" value="Galactose-binding domain-like"/>
    <property type="match status" value="1"/>
</dbReference>
<gene>
    <name evidence="5" type="ORF">SAMN02745229_01526</name>
</gene>
<organism evidence="5 6">
    <name type="scientific">Butyrivibrio fibrisolvens DSM 3071</name>
    <dbReference type="NCBI Taxonomy" id="1121131"/>
    <lineage>
        <taxon>Bacteria</taxon>
        <taxon>Bacillati</taxon>
        <taxon>Bacillota</taxon>
        <taxon>Clostridia</taxon>
        <taxon>Lachnospirales</taxon>
        <taxon>Lachnospiraceae</taxon>
        <taxon>Butyrivibrio</taxon>
    </lineage>
</organism>
<evidence type="ECO:0000256" key="1">
    <source>
        <dbReference type="ARBA" id="ARBA00008668"/>
    </source>
</evidence>
<dbReference type="Proteomes" id="UP000184278">
    <property type="component" value="Unassembled WGS sequence"/>
</dbReference>
<evidence type="ECO:0000256" key="3">
    <source>
        <dbReference type="ARBA" id="ARBA00022801"/>
    </source>
</evidence>
<dbReference type="RefSeq" id="WP_073386761.1">
    <property type="nucleotide sequence ID" value="NZ_FQXK01000011.1"/>
</dbReference>
<dbReference type="InterPro" id="IPR037459">
    <property type="entry name" value="RhgT-like"/>
</dbReference>
<proteinExistence type="inferred from homology"/>
<dbReference type="InterPro" id="IPR013830">
    <property type="entry name" value="SGNH_hydro"/>
</dbReference>
<dbReference type="Gene3D" id="3.40.50.1110">
    <property type="entry name" value="SGNH hydrolase"/>
    <property type="match status" value="1"/>
</dbReference>
<dbReference type="PROSITE" id="PS51272">
    <property type="entry name" value="SLH"/>
    <property type="match status" value="1"/>
</dbReference>
<dbReference type="Pfam" id="PF00395">
    <property type="entry name" value="SLH"/>
    <property type="match status" value="1"/>
</dbReference>
<evidence type="ECO:0000313" key="5">
    <source>
        <dbReference type="EMBL" id="SHI11811.1"/>
    </source>
</evidence>
<feature type="domain" description="SLH" evidence="4">
    <location>
        <begin position="473"/>
        <end position="538"/>
    </location>
</feature>
<dbReference type="PANTHER" id="PTHR43695">
    <property type="entry name" value="PUTATIVE (AFU_ORTHOLOGUE AFUA_2G17250)-RELATED"/>
    <property type="match status" value="1"/>
</dbReference>
<name>A0A1M5YIC0_BUTFI</name>
<dbReference type="SUPFAM" id="SSF52266">
    <property type="entry name" value="SGNH hydrolase"/>
    <property type="match status" value="1"/>
</dbReference>
<keyword evidence="2" id="KW-0677">Repeat</keyword>
<keyword evidence="6" id="KW-1185">Reference proteome</keyword>
<dbReference type="EMBL" id="FQXK01000011">
    <property type="protein sequence ID" value="SHI11811.1"/>
    <property type="molecule type" value="Genomic_DNA"/>
</dbReference>